<keyword evidence="9" id="KW-1185">Reference proteome</keyword>
<name>A0A849L074_9RHOB</name>
<dbReference type="GO" id="GO:0005886">
    <property type="term" value="C:plasma membrane"/>
    <property type="evidence" value="ECO:0007669"/>
    <property type="project" value="InterPro"/>
</dbReference>
<dbReference type="EMBL" id="JABFBC010000001">
    <property type="protein sequence ID" value="NNU79420.1"/>
    <property type="molecule type" value="Genomic_DNA"/>
</dbReference>
<keyword evidence="5" id="KW-0175">Coiled coil</keyword>
<keyword evidence="4 6" id="KW-0472">Membrane</keyword>
<evidence type="ECO:0000313" key="9">
    <source>
        <dbReference type="Proteomes" id="UP000572377"/>
    </source>
</evidence>
<evidence type="ECO:0000259" key="7">
    <source>
        <dbReference type="Pfam" id="PF06305"/>
    </source>
</evidence>
<comment type="caution">
    <text evidence="8">The sequence shown here is derived from an EMBL/GenBank/DDBJ whole genome shotgun (WGS) entry which is preliminary data.</text>
</comment>
<protein>
    <submittedName>
        <fullName evidence="8">LapA family protein</fullName>
    </submittedName>
</protein>
<proteinExistence type="predicted"/>
<keyword evidence="2 6" id="KW-0812">Transmembrane</keyword>
<feature type="domain" description="Lipopolysaccharide assembly protein A" evidence="7">
    <location>
        <begin position="23"/>
        <end position="93"/>
    </location>
</feature>
<evidence type="ECO:0000256" key="2">
    <source>
        <dbReference type="ARBA" id="ARBA00022692"/>
    </source>
</evidence>
<accession>A0A849L074</accession>
<evidence type="ECO:0000313" key="8">
    <source>
        <dbReference type="EMBL" id="NNU79420.1"/>
    </source>
</evidence>
<evidence type="ECO:0000256" key="5">
    <source>
        <dbReference type="SAM" id="Coils"/>
    </source>
</evidence>
<feature type="transmembrane region" description="Helical" evidence="6">
    <location>
        <begin position="46"/>
        <end position="66"/>
    </location>
</feature>
<evidence type="ECO:0000256" key="4">
    <source>
        <dbReference type="ARBA" id="ARBA00023136"/>
    </source>
</evidence>
<sequence length="117" mass="13139">MRTIKLVFLAILMLAIVTLALANRGPVTLNLLPEGVGAILPLSIELPMFLVILASILTGLLIGYILEWLREHKHRRLAAEKQREAQRLSREVETLKKKHLSPEDEVLAILDKSTRNA</sequence>
<dbReference type="Proteomes" id="UP000572377">
    <property type="component" value="Unassembled WGS sequence"/>
</dbReference>
<gene>
    <name evidence="8" type="ORF">HMH01_03115</name>
</gene>
<feature type="coiled-coil region" evidence="5">
    <location>
        <begin position="71"/>
        <end position="98"/>
    </location>
</feature>
<keyword evidence="3 6" id="KW-1133">Transmembrane helix</keyword>
<reference evidence="8 9" key="1">
    <citation type="submission" date="2020-05" db="EMBL/GenBank/DDBJ databases">
        <title>Gimesia benthica sp. nov., a novel planctomycete isolated from a deep-sea water sample of the Northwest Indian Ocean.</title>
        <authorList>
            <person name="Wang J."/>
            <person name="Ruan C."/>
            <person name="Song L."/>
            <person name="Zhu Y."/>
            <person name="Li A."/>
            <person name="Zheng X."/>
            <person name="Wang L."/>
            <person name="Lu Z."/>
            <person name="Huang Y."/>
            <person name="Du W."/>
            <person name="Zhou Y."/>
            <person name="Huang L."/>
            <person name="Dai X."/>
        </authorList>
    </citation>
    <scope>NUCLEOTIDE SEQUENCE [LARGE SCALE GENOMIC DNA]</scope>
    <source>
        <strain evidence="8 9">YYQ-30</strain>
    </source>
</reference>
<dbReference type="Pfam" id="PF06305">
    <property type="entry name" value="LapA_dom"/>
    <property type="match status" value="1"/>
</dbReference>
<evidence type="ECO:0000256" key="3">
    <source>
        <dbReference type="ARBA" id="ARBA00022989"/>
    </source>
</evidence>
<evidence type="ECO:0000256" key="6">
    <source>
        <dbReference type="SAM" id="Phobius"/>
    </source>
</evidence>
<evidence type="ECO:0000256" key="1">
    <source>
        <dbReference type="ARBA" id="ARBA00022475"/>
    </source>
</evidence>
<dbReference type="AlphaFoldDB" id="A0A849L074"/>
<keyword evidence="1" id="KW-1003">Cell membrane</keyword>
<dbReference type="InterPro" id="IPR010445">
    <property type="entry name" value="LapA_dom"/>
</dbReference>
<organism evidence="8 9">
    <name type="scientific">Halovulum dunhuangense</name>
    <dbReference type="NCBI Taxonomy" id="1505036"/>
    <lineage>
        <taxon>Bacteria</taxon>
        <taxon>Pseudomonadati</taxon>
        <taxon>Pseudomonadota</taxon>
        <taxon>Alphaproteobacteria</taxon>
        <taxon>Rhodobacterales</taxon>
        <taxon>Paracoccaceae</taxon>
        <taxon>Halovulum</taxon>
    </lineage>
</organism>